<dbReference type="Pfam" id="PF02547">
    <property type="entry name" value="Queuosine_synth"/>
    <property type="match status" value="1"/>
</dbReference>
<dbReference type="HAMAP" id="MF_00113">
    <property type="entry name" value="QueA"/>
    <property type="match status" value="1"/>
</dbReference>
<keyword evidence="1 5" id="KW-0963">Cytoplasm</keyword>
<dbReference type="PANTHER" id="PTHR30307">
    <property type="entry name" value="S-ADENOSYLMETHIONINE:TRNA RIBOSYLTRANSFERASE-ISOMERASE"/>
    <property type="match status" value="1"/>
</dbReference>
<dbReference type="GO" id="GO:0005737">
    <property type="term" value="C:cytoplasm"/>
    <property type="evidence" value="ECO:0007669"/>
    <property type="project" value="UniProtKB-SubCell"/>
</dbReference>
<comment type="caution">
    <text evidence="6">The sequence shown here is derived from an EMBL/GenBank/DDBJ whole genome shotgun (WGS) entry which is preliminary data.</text>
</comment>
<dbReference type="EC" id="2.4.99.17" evidence="5"/>
<evidence type="ECO:0000256" key="1">
    <source>
        <dbReference type="ARBA" id="ARBA00022490"/>
    </source>
</evidence>
<evidence type="ECO:0000313" key="6">
    <source>
        <dbReference type="EMBL" id="MBO8471273.1"/>
    </source>
</evidence>
<dbReference type="Proteomes" id="UP000823603">
    <property type="component" value="Unassembled WGS sequence"/>
</dbReference>
<dbReference type="InterPro" id="IPR003699">
    <property type="entry name" value="QueA"/>
</dbReference>
<dbReference type="GO" id="GO:0008616">
    <property type="term" value="P:tRNA queuosine(34) biosynthetic process"/>
    <property type="evidence" value="ECO:0007669"/>
    <property type="project" value="UniProtKB-UniRule"/>
</dbReference>
<dbReference type="InterPro" id="IPR036100">
    <property type="entry name" value="QueA_sf"/>
</dbReference>
<name>A0A9D9NF93_9BACT</name>
<protein>
    <recommendedName>
        <fullName evidence="5">S-adenosylmethionine:tRNA ribosyltransferase-isomerase</fullName>
        <ecNumber evidence="5">2.4.99.17</ecNumber>
    </recommendedName>
    <alternativeName>
        <fullName evidence="5">Queuosine biosynthesis protein QueA</fullName>
    </alternativeName>
</protein>
<dbReference type="Gene3D" id="3.40.1780.10">
    <property type="entry name" value="QueA-like"/>
    <property type="match status" value="2"/>
</dbReference>
<dbReference type="PANTHER" id="PTHR30307:SF0">
    <property type="entry name" value="S-ADENOSYLMETHIONINE:TRNA RIBOSYLTRANSFERASE-ISOMERASE"/>
    <property type="match status" value="1"/>
</dbReference>
<gene>
    <name evidence="5" type="primary">queA</name>
    <name evidence="6" type="ORF">IAB82_05705</name>
</gene>
<evidence type="ECO:0000256" key="2">
    <source>
        <dbReference type="ARBA" id="ARBA00022679"/>
    </source>
</evidence>
<proteinExistence type="inferred from homology"/>
<reference evidence="6" key="1">
    <citation type="submission" date="2020-10" db="EMBL/GenBank/DDBJ databases">
        <authorList>
            <person name="Gilroy R."/>
        </authorList>
    </citation>
    <scope>NUCLEOTIDE SEQUENCE</scope>
    <source>
        <strain evidence="6">B2-22910</strain>
    </source>
</reference>
<keyword evidence="2 5" id="KW-0808">Transferase</keyword>
<comment type="similarity">
    <text evidence="5">Belongs to the QueA family.</text>
</comment>
<evidence type="ECO:0000313" key="7">
    <source>
        <dbReference type="Proteomes" id="UP000823603"/>
    </source>
</evidence>
<comment type="catalytic activity">
    <reaction evidence="5">
        <text>7-aminomethyl-7-carbaguanosine(34) in tRNA + S-adenosyl-L-methionine = epoxyqueuosine(34) in tRNA + adenine + L-methionine + 2 H(+)</text>
        <dbReference type="Rhea" id="RHEA:32155"/>
        <dbReference type="Rhea" id="RHEA-COMP:10342"/>
        <dbReference type="Rhea" id="RHEA-COMP:18582"/>
        <dbReference type="ChEBI" id="CHEBI:15378"/>
        <dbReference type="ChEBI" id="CHEBI:16708"/>
        <dbReference type="ChEBI" id="CHEBI:57844"/>
        <dbReference type="ChEBI" id="CHEBI:59789"/>
        <dbReference type="ChEBI" id="CHEBI:82833"/>
        <dbReference type="ChEBI" id="CHEBI:194443"/>
        <dbReference type="EC" id="2.4.99.17"/>
    </reaction>
</comment>
<keyword evidence="3 5" id="KW-0949">S-adenosyl-L-methionine</keyword>
<accession>A0A9D9NF93</accession>
<comment type="subcellular location">
    <subcellularLocation>
        <location evidence="5">Cytoplasm</location>
    </subcellularLocation>
</comment>
<organism evidence="6 7">
    <name type="scientific">Candidatus Cryptobacteroides faecavium</name>
    <dbReference type="NCBI Taxonomy" id="2840762"/>
    <lineage>
        <taxon>Bacteria</taxon>
        <taxon>Pseudomonadati</taxon>
        <taxon>Bacteroidota</taxon>
        <taxon>Bacteroidia</taxon>
        <taxon>Bacteroidales</taxon>
        <taxon>Candidatus Cryptobacteroides</taxon>
    </lineage>
</organism>
<sequence length="412" mass="46934">MQIMIPEIRIDDYDYSLPDERIAKYPLPRRDASKLLEYRNGAVSDHIFREIPDLLPENSIMVFNDTKVVPARLHFQRETGAHIEIFCLEPVLPAEYNLIFATTVSCRWKCIVGNVKKWKTDILSLYNPHCDESVKEMDLKASLVERDGETSVVEFTWKGGAPFSRVLELCGSIPIPPYLNRDTEDIDLERYQTLYARFRGSVAAPTAGLHFTGDVLDRIREKGIDMETVCLHVGAGTFLPVKSSEISGHTMHREPFVVSKSFIQDLRRGGRPVVAVGTTSVRTLESLYYTGVKCIEEGKPGDIGQWMPYERDYPYTLEESLDAVLAYLDSENLDGLTTGTRIIIVPGYRFRVVDILVTNFHQPKSTLLLLISAFVDGDWRKIYDHALSHDFRFLSYGDSSVLFRNHAEDNRK</sequence>
<dbReference type="SUPFAM" id="SSF111337">
    <property type="entry name" value="QueA-like"/>
    <property type="match status" value="1"/>
</dbReference>
<dbReference type="GO" id="GO:0051075">
    <property type="term" value="F:S-adenosylmethionine:tRNA ribosyltransferase-isomerase activity"/>
    <property type="evidence" value="ECO:0007669"/>
    <property type="project" value="UniProtKB-EC"/>
</dbReference>
<dbReference type="EMBL" id="JADIMB010000083">
    <property type="protein sequence ID" value="MBO8471273.1"/>
    <property type="molecule type" value="Genomic_DNA"/>
</dbReference>
<reference evidence="6" key="2">
    <citation type="journal article" date="2021" name="PeerJ">
        <title>Extensive microbial diversity within the chicken gut microbiome revealed by metagenomics and culture.</title>
        <authorList>
            <person name="Gilroy R."/>
            <person name="Ravi A."/>
            <person name="Getino M."/>
            <person name="Pursley I."/>
            <person name="Horton D.L."/>
            <person name="Alikhan N.F."/>
            <person name="Baker D."/>
            <person name="Gharbi K."/>
            <person name="Hall N."/>
            <person name="Watson M."/>
            <person name="Adriaenssens E.M."/>
            <person name="Foster-Nyarko E."/>
            <person name="Jarju S."/>
            <person name="Secka A."/>
            <person name="Antonio M."/>
            <person name="Oren A."/>
            <person name="Chaudhuri R.R."/>
            <person name="La Ragione R."/>
            <person name="Hildebrand F."/>
            <person name="Pallen M.J."/>
        </authorList>
    </citation>
    <scope>NUCLEOTIDE SEQUENCE</scope>
    <source>
        <strain evidence="6">B2-22910</strain>
    </source>
</reference>
<comment type="pathway">
    <text evidence="5">tRNA modification; tRNA-queuosine biosynthesis.</text>
</comment>
<evidence type="ECO:0000256" key="4">
    <source>
        <dbReference type="ARBA" id="ARBA00022785"/>
    </source>
</evidence>
<comment type="subunit">
    <text evidence="5">Monomer.</text>
</comment>
<evidence type="ECO:0000256" key="3">
    <source>
        <dbReference type="ARBA" id="ARBA00022691"/>
    </source>
</evidence>
<evidence type="ECO:0000256" key="5">
    <source>
        <dbReference type="HAMAP-Rule" id="MF_00113"/>
    </source>
</evidence>
<dbReference type="AlphaFoldDB" id="A0A9D9NF93"/>
<dbReference type="InterPro" id="IPR042118">
    <property type="entry name" value="QueA_dom1"/>
</dbReference>
<comment type="function">
    <text evidence="5">Transfers and isomerizes the ribose moiety from AdoMet to the 7-aminomethyl group of 7-deazaguanine (preQ1-tRNA) to give epoxyqueuosine (oQ-tRNA).</text>
</comment>
<keyword evidence="4 5" id="KW-0671">Queuosine biosynthesis</keyword>